<accession>A0A173MD78</accession>
<dbReference type="STRING" id="477680.SAMN05421788_10510"/>
<evidence type="ECO:0000313" key="2">
    <source>
        <dbReference type="EMBL" id="SIT20471.1"/>
    </source>
</evidence>
<gene>
    <name evidence="2" type="ORF">SAMN05421788_10510</name>
</gene>
<name>A0A173MD78_9BACT</name>
<dbReference type="EMBL" id="FTOR01000005">
    <property type="protein sequence ID" value="SIT20471.1"/>
    <property type="molecule type" value="Genomic_DNA"/>
</dbReference>
<dbReference type="OrthoDB" id="647990at2"/>
<dbReference type="AlphaFoldDB" id="A0A173MD78"/>
<evidence type="ECO:0000313" key="3">
    <source>
        <dbReference type="Proteomes" id="UP000186917"/>
    </source>
</evidence>
<evidence type="ECO:0000256" key="1">
    <source>
        <dbReference type="SAM" id="SignalP"/>
    </source>
</evidence>
<sequence>MTIKIYKWSKALLVASLVLATFSACEKKVDNTVPPEEHTIQKDIKATFDIISAENKEWVWPMTLGSEQFNDESMGFVTKFRKDSTADALAIFKKSTYDQLVAAIATGKLDVDTEDLASQLADIFNGYPDWYLRDLLFNNTANASLVTYTKYVLPNFQYFNPIYIADAEKGFRYNVNGPVQLSLTFTNTELFPLLKQEGVLDFDFRIFSFAPEKIDLNGYYTSNTNKETSLYSAATNSTALFAAGSNLFVPEASLRIGNCSIKANGATVAVPAGYTGLSLFYSFYGQQFIPGAAQFGFSLVSSTANVPAALKASNFYVVKSAYSGDVNTVPVGTVLVSLAGVNSTGELDGKVVEFIKS</sequence>
<organism evidence="2 3">
    <name type="scientific">Filimonas lacunae</name>
    <dbReference type="NCBI Taxonomy" id="477680"/>
    <lineage>
        <taxon>Bacteria</taxon>
        <taxon>Pseudomonadati</taxon>
        <taxon>Bacteroidota</taxon>
        <taxon>Chitinophagia</taxon>
        <taxon>Chitinophagales</taxon>
        <taxon>Chitinophagaceae</taxon>
        <taxon>Filimonas</taxon>
    </lineage>
</organism>
<reference evidence="3" key="1">
    <citation type="submission" date="2017-01" db="EMBL/GenBank/DDBJ databases">
        <authorList>
            <person name="Varghese N."/>
            <person name="Submissions S."/>
        </authorList>
    </citation>
    <scope>NUCLEOTIDE SEQUENCE [LARGE SCALE GENOMIC DNA]</scope>
    <source>
        <strain evidence="3">DSM 21054</strain>
    </source>
</reference>
<dbReference type="RefSeq" id="WP_076379869.1">
    <property type="nucleotide sequence ID" value="NZ_AP017422.1"/>
</dbReference>
<dbReference type="PROSITE" id="PS51257">
    <property type="entry name" value="PROKAR_LIPOPROTEIN"/>
    <property type="match status" value="1"/>
</dbReference>
<keyword evidence="3" id="KW-1185">Reference proteome</keyword>
<feature type="chain" id="PRO_5030022794" evidence="1">
    <location>
        <begin position="21"/>
        <end position="357"/>
    </location>
</feature>
<dbReference type="Proteomes" id="UP000186917">
    <property type="component" value="Unassembled WGS sequence"/>
</dbReference>
<feature type="signal peptide" evidence="1">
    <location>
        <begin position="1"/>
        <end position="20"/>
    </location>
</feature>
<protein>
    <submittedName>
        <fullName evidence="2">Uncharacterized protein</fullName>
    </submittedName>
</protein>
<dbReference type="KEGG" id="fln:FLA_1550"/>
<proteinExistence type="predicted"/>
<keyword evidence="1" id="KW-0732">Signal</keyword>